<dbReference type="NCBIfam" id="TIGR00722">
    <property type="entry name" value="ttdA_fumA_fumB"/>
    <property type="match status" value="1"/>
</dbReference>
<dbReference type="PATRIC" id="fig|336566.3.peg.357"/>
<name>A0A0R0DJI0_9GAMM</name>
<dbReference type="OrthoDB" id="9798978at2"/>
<dbReference type="SUPFAM" id="SSF117457">
    <property type="entry name" value="FumA C-terminal domain-like"/>
    <property type="match status" value="1"/>
</dbReference>
<evidence type="ECO:0000256" key="4">
    <source>
        <dbReference type="ARBA" id="ARBA00011738"/>
    </source>
</evidence>
<accession>A0A0R0DJI0</accession>
<keyword evidence="5 10" id="KW-0004">4Fe-4S</keyword>
<keyword evidence="14" id="KW-1185">Reference proteome</keyword>
<dbReference type="GO" id="GO:0051539">
    <property type="term" value="F:4 iron, 4 sulfur cluster binding"/>
    <property type="evidence" value="ECO:0007669"/>
    <property type="project" value="UniProtKB-UniRule"/>
</dbReference>
<evidence type="ECO:0000256" key="3">
    <source>
        <dbReference type="ARBA" id="ARBA00008876"/>
    </source>
</evidence>
<gene>
    <name evidence="13" type="ORF">ABB30_05095</name>
</gene>
<organism evidence="13 14">
    <name type="scientific">Stenotrophomonas ginsengisoli</name>
    <dbReference type="NCBI Taxonomy" id="336566"/>
    <lineage>
        <taxon>Bacteria</taxon>
        <taxon>Pseudomonadati</taxon>
        <taxon>Pseudomonadota</taxon>
        <taxon>Gammaproteobacteria</taxon>
        <taxon>Lysobacterales</taxon>
        <taxon>Lysobacteraceae</taxon>
        <taxon>Stenotrophomonas</taxon>
    </lineage>
</organism>
<dbReference type="Pfam" id="PF05681">
    <property type="entry name" value="Fumerase"/>
    <property type="match status" value="1"/>
</dbReference>
<keyword evidence="9 10" id="KW-0456">Lyase</keyword>
<dbReference type="Gene3D" id="3.20.130.10">
    <property type="entry name" value="Fe-S hydro-lyase, tartrate dehydratase beta-type, catalytic domain"/>
    <property type="match status" value="1"/>
</dbReference>
<dbReference type="PANTHER" id="PTHR43351">
    <property type="entry name" value="L(+)-TARTRATE DEHYDRATASE SUBUNIT BETA"/>
    <property type="match status" value="1"/>
</dbReference>
<feature type="domain" description="Fe-S hydro-lyase tartrate dehydratase beta-type catalytic" evidence="12">
    <location>
        <begin position="304"/>
        <end position="503"/>
    </location>
</feature>
<dbReference type="InterPro" id="IPR004646">
    <property type="entry name" value="Fe-S_hydro-lyase_TtdA-typ_cat"/>
</dbReference>
<comment type="catalytic activity">
    <reaction evidence="1 10">
        <text>(S)-malate = fumarate + H2O</text>
        <dbReference type="Rhea" id="RHEA:12460"/>
        <dbReference type="ChEBI" id="CHEBI:15377"/>
        <dbReference type="ChEBI" id="CHEBI:15589"/>
        <dbReference type="ChEBI" id="CHEBI:29806"/>
        <dbReference type="EC" id="4.2.1.2"/>
    </reaction>
</comment>
<sequence>MPAVSQTNANRDPHLPVSIKQEDLIQSIADALQYISYYHPVDYIKNLAAAYEREESPAAKEAMAQILINSRMCAEGHRPICQDTGIVTVFLEIGMNVRWDDATMGVEDMANEGVRRAYKHPDNKLRASVLADPAGKRTNTKDNTPGVVNVKIVPGNTVEVIVAAKGGGSEAKTKFAMLNPSDSIVDWVLKTVPTMGAGWCPPGMLGIGIGGTAEKAMLLAKEALMEPIDITELQARGASNRAEELRLELYEKVNALGIGAQGLGGLTTVLDIKVKDFPTHAANLPVAMIPNCAATRHAHFTLDGSGPVMLDPPSLEDWPKLTYDASKGTRVDLDTITPEMVASWKPGQTLLLNGKLLTGRDAAHKRMVDMLNKGEALPVDLKGRFIYYVGPVDPVRDEVVGPAGPTTATRMDKFTEQVLEQTGLLGMVGKAERGPAAIEAIKKHKSAYLMAVGGSAYLVSKAIKAAKVVGFADLGMEAIYEFTVQDMPVTVAVDSTGESVHQTGPKTWQAKIGKIPVVVV</sequence>
<evidence type="ECO:0000256" key="7">
    <source>
        <dbReference type="ARBA" id="ARBA00023004"/>
    </source>
</evidence>
<evidence type="ECO:0000256" key="2">
    <source>
        <dbReference type="ARBA" id="ARBA00001966"/>
    </source>
</evidence>
<dbReference type="GO" id="GO:0006091">
    <property type="term" value="P:generation of precursor metabolites and energy"/>
    <property type="evidence" value="ECO:0007669"/>
    <property type="project" value="InterPro"/>
</dbReference>
<comment type="function">
    <text evidence="10">Catalyzes the reversible hydration of fumarate to (S)-malate.</text>
</comment>
<dbReference type="InterPro" id="IPR036660">
    <property type="entry name" value="Fe-S_hydroAse_TtdB_cat_sf"/>
</dbReference>
<comment type="cofactor">
    <cofactor evidence="2 10">
        <name>[4Fe-4S] cluster</name>
        <dbReference type="ChEBI" id="CHEBI:49883"/>
    </cofactor>
</comment>
<evidence type="ECO:0000256" key="8">
    <source>
        <dbReference type="ARBA" id="ARBA00023014"/>
    </source>
</evidence>
<comment type="subunit">
    <text evidence="4 10">Homodimer.</text>
</comment>
<comment type="similarity">
    <text evidence="3 10">Belongs to the class-I fumarase family.</text>
</comment>
<dbReference type="AlphaFoldDB" id="A0A0R0DJI0"/>
<evidence type="ECO:0000313" key="14">
    <source>
        <dbReference type="Proteomes" id="UP000050956"/>
    </source>
</evidence>
<keyword evidence="8 10" id="KW-0411">Iron-sulfur</keyword>
<dbReference type="InterPro" id="IPR004647">
    <property type="entry name" value="Fe-S_hydro-lyase_TtdB-typ_cat"/>
</dbReference>
<dbReference type="NCBIfam" id="TIGR00723">
    <property type="entry name" value="ttdB_fumA_fumB"/>
    <property type="match status" value="1"/>
</dbReference>
<keyword evidence="6 10" id="KW-0479">Metal-binding</keyword>
<reference evidence="13 14" key="1">
    <citation type="submission" date="2015-05" db="EMBL/GenBank/DDBJ databases">
        <title>Genome sequencing and analysis of members of genus Stenotrophomonas.</title>
        <authorList>
            <person name="Patil P.P."/>
            <person name="Midha S."/>
            <person name="Patil P.B."/>
        </authorList>
    </citation>
    <scope>NUCLEOTIDE SEQUENCE [LARGE SCALE GENOMIC DNA]</scope>
    <source>
        <strain evidence="13 14">DSM 24757</strain>
    </source>
</reference>
<dbReference type="Proteomes" id="UP000050956">
    <property type="component" value="Unassembled WGS sequence"/>
</dbReference>
<comment type="caution">
    <text evidence="13">The sequence shown here is derived from an EMBL/GenBank/DDBJ whole genome shotgun (WGS) entry which is preliminary data.</text>
</comment>
<evidence type="ECO:0000256" key="9">
    <source>
        <dbReference type="ARBA" id="ARBA00023239"/>
    </source>
</evidence>
<dbReference type="GO" id="GO:0004333">
    <property type="term" value="F:fumarate hydratase activity"/>
    <property type="evidence" value="ECO:0007669"/>
    <property type="project" value="UniProtKB-UniRule"/>
</dbReference>
<evidence type="ECO:0000256" key="5">
    <source>
        <dbReference type="ARBA" id="ARBA00022485"/>
    </source>
</evidence>
<dbReference type="EMBL" id="LDJM01000012">
    <property type="protein sequence ID" value="KRG78100.1"/>
    <property type="molecule type" value="Genomic_DNA"/>
</dbReference>
<evidence type="ECO:0000313" key="13">
    <source>
        <dbReference type="EMBL" id="KRG78100.1"/>
    </source>
</evidence>
<dbReference type="PIRSF" id="PIRSF001394">
    <property type="entry name" value="Fe_dep_fumar_hy"/>
    <property type="match status" value="1"/>
</dbReference>
<dbReference type="PANTHER" id="PTHR43351:SF2">
    <property type="entry name" value="L(+)-TARTRATE DEHYDRATASE SUBUNIT BETA-RELATED"/>
    <property type="match status" value="1"/>
</dbReference>
<dbReference type="GO" id="GO:0046872">
    <property type="term" value="F:metal ion binding"/>
    <property type="evidence" value="ECO:0007669"/>
    <property type="project" value="UniProtKB-UniRule"/>
</dbReference>
<evidence type="ECO:0000259" key="11">
    <source>
        <dbReference type="Pfam" id="PF05681"/>
    </source>
</evidence>
<evidence type="ECO:0000256" key="10">
    <source>
        <dbReference type="PIRNR" id="PIRNR001394"/>
    </source>
</evidence>
<keyword evidence="7 10" id="KW-0408">Iron</keyword>
<evidence type="ECO:0000259" key="12">
    <source>
        <dbReference type="Pfam" id="PF05683"/>
    </source>
</evidence>
<evidence type="ECO:0000256" key="6">
    <source>
        <dbReference type="ARBA" id="ARBA00022723"/>
    </source>
</evidence>
<evidence type="ECO:0000256" key="1">
    <source>
        <dbReference type="ARBA" id="ARBA00000929"/>
    </source>
</evidence>
<dbReference type="STRING" id="336566.ABB30_05095"/>
<proteinExistence type="inferred from homology"/>
<dbReference type="Pfam" id="PF05683">
    <property type="entry name" value="Fumerase_C"/>
    <property type="match status" value="1"/>
</dbReference>
<feature type="domain" description="Fe-S hydro-lyase tartrate dehydratase alpha-type catalytic" evidence="11">
    <location>
        <begin position="26"/>
        <end position="300"/>
    </location>
</feature>
<protein>
    <recommendedName>
        <fullName evidence="10">Fumarate hydratase class I</fullName>
        <ecNumber evidence="10">4.2.1.2</ecNumber>
    </recommendedName>
</protein>
<dbReference type="InterPro" id="IPR011167">
    <property type="entry name" value="Fe_dep_fumarate_hydratase"/>
</dbReference>
<dbReference type="EC" id="4.2.1.2" evidence="10"/>